<evidence type="ECO:0000313" key="4">
    <source>
        <dbReference type="EMBL" id="XCD18770.1"/>
    </source>
</evidence>
<feature type="transmembrane region" description="Helical" evidence="2">
    <location>
        <begin position="973"/>
        <end position="991"/>
    </location>
</feature>
<feature type="transmembrane region" description="Helical" evidence="2">
    <location>
        <begin position="894"/>
        <end position="912"/>
    </location>
</feature>
<accession>A0AAU8BPZ1</accession>
<dbReference type="RefSeq" id="WP_353499912.1">
    <property type="nucleotide sequence ID" value="NZ_CP115921.1"/>
</dbReference>
<name>A0AAU8BPZ1_9VIBR</name>
<feature type="region of interest" description="Disordered" evidence="1">
    <location>
        <begin position="98"/>
        <end position="173"/>
    </location>
</feature>
<evidence type="ECO:0000259" key="3">
    <source>
        <dbReference type="Pfam" id="PF20249"/>
    </source>
</evidence>
<feature type="compositionally biased region" description="Low complexity" evidence="1">
    <location>
        <begin position="124"/>
        <end position="158"/>
    </location>
</feature>
<keyword evidence="2" id="KW-0472">Membrane</keyword>
<keyword evidence="2" id="KW-0812">Transmembrane</keyword>
<evidence type="ECO:0000256" key="2">
    <source>
        <dbReference type="SAM" id="Phobius"/>
    </source>
</evidence>
<feature type="transmembrane region" description="Helical" evidence="2">
    <location>
        <begin position="933"/>
        <end position="953"/>
    </location>
</feature>
<feature type="region of interest" description="Disordered" evidence="1">
    <location>
        <begin position="1"/>
        <end position="24"/>
    </location>
</feature>
<feature type="compositionally biased region" description="Low complexity" evidence="1">
    <location>
        <begin position="98"/>
        <end position="111"/>
    </location>
</feature>
<dbReference type="CDD" id="cd14738">
    <property type="entry name" value="PAAR_2"/>
    <property type="match status" value="1"/>
</dbReference>
<organism evidence="4">
    <name type="scientific">Vibrio chaetopteri</name>
    <dbReference type="NCBI Taxonomy" id="3016528"/>
    <lineage>
        <taxon>Bacteria</taxon>
        <taxon>Pseudomonadati</taxon>
        <taxon>Pseudomonadota</taxon>
        <taxon>Gammaproteobacteria</taxon>
        <taxon>Vibrionales</taxon>
        <taxon>Vibrionaceae</taxon>
        <taxon>Vibrio</taxon>
    </lineage>
</organism>
<gene>
    <name evidence="4" type="ORF">PG915_18650</name>
</gene>
<dbReference type="Gene3D" id="2.60.200.60">
    <property type="match status" value="2"/>
</dbReference>
<feature type="domain" description="Toxin VasX N-terminal region" evidence="3">
    <location>
        <begin position="176"/>
        <end position="287"/>
    </location>
</feature>
<protein>
    <submittedName>
        <fullName evidence="4">PAAR domain-containing protein</fullName>
    </submittedName>
</protein>
<dbReference type="EMBL" id="CP115921">
    <property type="protein sequence ID" value="XCD18770.1"/>
    <property type="molecule type" value="Genomic_DNA"/>
</dbReference>
<keyword evidence="2" id="KW-1133">Transmembrane helix</keyword>
<dbReference type="InterPro" id="IPR046864">
    <property type="entry name" value="VasX_N"/>
</dbReference>
<dbReference type="Pfam" id="PF05488">
    <property type="entry name" value="PAAR_motif"/>
    <property type="match status" value="1"/>
</dbReference>
<reference evidence="4" key="1">
    <citation type="submission" date="2023-01" db="EMBL/GenBank/DDBJ databases">
        <title>Vibrio sp. CB1-14 genome sequencing.</title>
        <authorList>
            <person name="Otstavnykh N."/>
            <person name="Isaeva M."/>
            <person name="Meleshko D."/>
        </authorList>
    </citation>
    <scope>NUCLEOTIDE SEQUENCE</scope>
    <source>
        <strain evidence="4">CB1-14</strain>
    </source>
</reference>
<proteinExistence type="predicted"/>
<dbReference type="InterPro" id="IPR008727">
    <property type="entry name" value="PAAR_motif"/>
</dbReference>
<dbReference type="AlphaFoldDB" id="A0AAU8BPZ1"/>
<sequence length="1162" mass="129032">MGKPAARIGDNHQCPETTSKVPHIGGPVAAGSSSITVNGMPAARKGDKLICVGPPDTIKEGSSSVFIDGKPAARMGDGTAHGGQIVAGSGNVFIGNAGKSPAASSSSGSKAKTSESKQSESKSKSSSTPSSQSGSSQNSGKASKAESSASQSDSAQDQINTATHSQNEPEEAALPISIIPIRYAYDTEFLANPPPAPYAQHKLNKVLPKITRQLRDGWVYVFNETTKELKEHQIDGAVISNGGIQYPEGTTLSLAFSLFQWTPRIKNTLSEQAYLRNRFMRRIRCQQTPQKHTSNAESLDSLADNHVEHQFAHSSASASGQSEHPLNHVKPAFDSAQWLTNATTPDKLVVALDDPYSDLQDLTYPILHHVRDYLMITEGDEETHHKLLMAGIVRNLARVQIDQKHWPSKVTQENYVQFEQDLHQYLVALDVETMAKQVKNTNLANTMRHGSQHSTKAREKLLNVWGYRPSGDIHAQWAKKKSLNKYVDWSRLDAFSTQLDQQLDRVDAQLGLSIDLLCALIRDLDDDPISLGIDNQTKQGVDQYLDLMDLVVTTLKTGAEHREKSQSSVNSLLSERTILAYAPYGGSKALAQAIARDFNHDADFAGMSRFSDLLGVTNNFSAWVEQPDVREQHWFSILDEHSKKVMQAITSSVVDSTSGAFDRILLALFPLTPSTGSQSKRLLLMSLWGATVNRFTLKINRDYIQASQTARQQLRDIIEHKKRLYDEKIMSRKRYQQRALVLLNLQKRFAKTLQNTDFITIVNNDRSTQFRAEVSRQVEQYVSASYSNFKEKAAHGAQSVGGLLNSTIVLINLLNLQTSMDTLRSLPEESKQYRKAWEDLSISFLWTLHAIGATTESAAKYWLGRNKSANLLESSLKDAVRSGHTKATRRVTSILAKGIAVGCVAGIAAVIWESYRDIKRILSEEDDLVVRSLLSARVGAILAQSVAWTTYFINAFVRKLPYSMTLPIWATSTLFWGSLVFLVLSILLYLLEKTPLEKWIRESTWGTHSKNWPEIRELNDYYCLIFQPIAKIHNIQYAPYIEDSSYIGEIPIKPESYIIDISFTKLGQAPFVELCDSNAAILSHSEIVNIKGYQSVRCWISTKLNKVKLRVGYEGSSLPEFIITANSQNKVTIVSSENNSTQLQGITLASAKCTNQTSKTET</sequence>
<dbReference type="KEGG" id="vck:PG915_18650"/>
<feature type="compositionally biased region" description="Basic and acidic residues" evidence="1">
    <location>
        <begin position="112"/>
        <end position="123"/>
    </location>
</feature>
<dbReference type="CDD" id="cd20708">
    <property type="entry name" value="MIX_IV"/>
    <property type="match status" value="1"/>
</dbReference>
<dbReference type="Pfam" id="PF20249">
    <property type="entry name" value="VasX_N"/>
    <property type="match status" value="1"/>
</dbReference>
<evidence type="ECO:0000256" key="1">
    <source>
        <dbReference type="SAM" id="MobiDB-lite"/>
    </source>
</evidence>